<name>A0ABQ2HU30_9PSEU</name>
<dbReference type="Gene3D" id="3.30.300.30">
    <property type="match status" value="1"/>
</dbReference>
<accession>A0ABQ2HU30</accession>
<sequence>MTIDTDSLGITTELPPLAISPDEVRRAAEFAATGDECALDLGATVVGQVARRAAETPDLVAFLSGSEQTTYADLVRRIASARRRLVASGCAPGEVVAVQGFRSVDTAVVFLALETIGAVYLPLDPSWPSARLEAVLTESRVVRVVDYLRLPQGARAQDELAGAVARLGVPVVRIEPDACPALPLPDAIAEVGRDRCDDDGEPRYVYCTSGTTGVPKAALVEHRGMINHLWAKITDLGMTADDVLAFTSPLVFDIAICQMLIPLVLGGRAVVVDDATAAFPRRLLADLRRTGTTVVELVPTVVGLLVDEIRRGGGGLPSLRWVVSTGEELHPSLAERVFETMPGVGLLNSYGFTECSDDVAHHVVMPADLVGSRLPVGSAVINSTLYVLVETGEGWRAAEPGETGELFVGGLPVGRGYVGNTRATADAFFRDPIDPKSPTARLYRTGDAAALRDGVLCFFGRLDRQTKISGVRIEPDEVEAVLNRHPGVSRSAVLVAERAGAPELVAHYVPSDRFTGEAALLEHLRATLPPAMVPNRWVVMDELPLSLNGKIDYRTLSRAVAP</sequence>
<dbReference type="PANTHER" id="PTHR45527:SF1">
    <property type="entry name" value="FATTY ACID SYNTHASE"/>
    <property type="match status" value="1"/>
</dbReference>
<dbReference type="InterPro" id="IPR025110">
    <property type="entry name" value="AMP-bd_C"/>
</dbReference>
<proteinExistence type="predicted"/>
<dbReference type="Pfam" id="PF13193">
    <property type="entry name" value="AMP-binding_C"/>
    <property type="match status" value="1"/>
</dbReference>
<dbReference type="SUPFAM" id="SSF56801">
    <property type="entry name" value="Acetyl-CoA synthetase-like"/>
    <property type="match status" value="1"/>
</dbReference>
<dbReference type="Pfam" id="PF00501">
    <property type="entry name" value="AMP-binding"/>
    <property type="match status" value="1"/>
</dbReference>
<organism evidence="3 4">
    <name type="scientific">Lentzea pudingi</name>
    <dbReference type="NCBI Taxonomy" id="1789439"/>
    <lineage>
        <taxon>Bacteria</taxon>
        <taxon>Bacillati</taxon>
        <taxon>Actinomycetota</taxon>
        <taxon>Actinomycetes</taxon>
        <taxon>Pseudonocardiales</taxon>
        <taxon>Pseudonocardiaceae</taxon>
        <taxon>Lentzea</taxon>
    </lineage>
</organism>
<dbReference type="RefSeq" id="WP_189155088.1">
    <property type="nucleotide sequence ID" value="NZ_BMNC01000003.1"/>
</dbReference>
<protein>
    <recommendedName>
        <fullName evidence="5">Amino acid adenylation domain-containing protein</fullName>
    </recommendedName>
</protein>
<keyword evidence="4" id="KW-1185">Reference proteome</keyword>
<dbReference type="Gene3D" id="3.40.50.12780">
    <property type="entry name" value="N-terminal domain of ligase-like"/>
    <property type="match status" value="1"/>
</dbReference>
<comment type="caution">
    <text evidence="3">The sequence shown here is derived from an EMBL/GenBank/DDBJ whole genome shotgun (WGS) entry which is preliminary data.</text>
</comment>
<evidence type="ECO:0000313" key="4">
    <source>
        <dbReference type="Proteomes" id="UP000597656"/>
    </source>
</evidence>
<evidence type="ECO:0000313" key="3">
    <source>
        <dbReference type="EMBL" id="GGM89411.1"/>
    </source>
</evidence>
<dbReference type="InterPro" id="IPR000873">
    <property type="entry name" value="AMP-dep_synth/lig_dom"/>
</dbReference>
<evidence type="ECO:0000259" key="2">
    <source>
        <dbReference type="Pfam" id="PF13193"/>
    </source>
</evidence>
<dbReference type="Proteomes" id="UP000597656">
    <property type="component" value="Unassembled WGS sequence"/>
</dbReference>
<dbReference type="EMBL" id="BMNC01000003">
    <property type="protein sequence ID" value="GGM89411.1"/>
    <property type="molecule type" value="Genomic_DNA"/>
</dbReference>
<gene>
    <name evidence="3" type="ORF">GCM10011609_27850</name>
</gene>
<feature type="domain" description="AMP-dependent synthetase/ligase" evidence="1">
    <location>
        <begin position="50"/>
        <end position="417"/>
    </location>
</feature>
<dbReference type="PANTHER" id="PTHR45527">
    <property type="entry name" value="NONRIBOSOMAL PEPTIDE SYNTHETASE"/>
    <property type="match status" value="1"/>
</dbReference>
<dbReference type="InterPro" id="IPR045851">
    <property type="entry name" value="AMP-bd_C_sf"/>
</dbReference>
<evidence type="ECO:0000259" key="1">
    <source>
        <dbReference type="Pfam" id="PF00501"/>
    </source>
</evidence>
<dbReference type="InterPro" id="IPR042099">
    <property type="entry name" value="ANL_N_sf"/>
</dbReference>
<feature type="domain" description="AMP-binding enzyme C-terminal" evidence="2">
    <location>
        <begin position="477"/>
        <end position="550"/>
    </location>
</feature>
<dbReference type="CDD" id="cd05930">
    <property type="entry name" value="A_NRPS"/>
    <property type="match status" value="1"/>
</dbReference>
<reference evidence="4" key="1">
    <citation type="journal article" date="2019" name="Int. J. Syst. Evol. Microbiol.">
        <title>The Global Catalogue of Microorganisms (GCM) 10K type strain sequencing project: providing services to taxonomists for standard genome sequencing and annotation.</title>
        <authorList>
            <consortium name="The Broad Institute Genomics Platform"/>
            <consortium name="The Broad Institute Genome Sequencing Center for Infectious Disease"/>
            <person name="Wu L."/>
            <person name="Ma J."/>
        </authorList>
    </citation>
    <scope>NUCLEOTIDE SEQUENCE [LARGE SCALE GENOMIC DNA]</scope>
    <source>
        <strain evidence="4">CGMCC 4.7319</strain>
    </source>
</reference>
<evidence type="ECO:0008006" key="5">
    <source>
        <dbReference type="Google" id="ProtNLM"/>
    </source>
</evidence>